<dbReference type="Proteomes" id="UP001060085">
    <property type="component" value="Linkage Group LG01"/>
</dbReference>
<proteinExistence type="predicted"/>
<dbReference type="EMBL" id="CM044701">
    <property type="protein sequence ID" value="KAI5682318.1"/>
    <property type="molecule type" value="Genomic_DNA"/>
</dbReference>
<protein>
    <submittedName>
        <fullName evidence="1">Uncharacterized protein</fullName>
    </submittedName>
</protein>
<organism evidence="1 2">
    <name type="scientific">Catharanthus roseus</name>
    <name type="common">Madagascar periwinkle</name>
    <name type="synonym">Vinca rosea</name>
    <dbReference type="NCBI Taxonomy" id="4058"/>
    <lineage>
        <taxon>Eukaryota</taxon>
        <taxon>Viridiplantae</taxon>
        <taxon>Streptophyta</taxon>
        <taxon>Embryophyta</taxon>
        <taxon>Tracheophyta</taxon>
        <taxon>Spermatophyta</taxon>
        <taxon>Magnoliopsida</taxon>
        <taxon>eudicotyledons</taxon>
        <taxon>Gunneridae</taxon>
        <taxon>Pentapetalae</taxon>
        <taxon>asterids</taxon>
        <taxon>lamiids</taxon>
        <taxon>Gentianales</taxon>
        <taxon>Apocynaceae</taxon>
        <taxon>Rauvolfioideae</taxon>
        <taxon>Vinceae</taxon>
        <taxon>Catharanthinae</taxon>
        <taxon>Catharanthus</taxon>
    </lineage>
</organism>
<reference evidence="2" key="1">
    <citation type="journal article" date="2023" name="Nat. Plants">
        <title>Single-cell RNA sequencing provides a high-resolution roadmap for understanding the multicellular compartmentation of specialized metabolism.</title>
        <authorList>
            <person name="Sun S."/>
            <person name="Shen X."/>
            <person name="Li Y."/>
            <person name="Li Y."/>
            <person name="Wang S."/>
            <person name="Li R."/>
            <person name="Zhang H."/>
            <person name="Shen G."/>
            <person name="Guo B."/>
            <person name="Wei J."/>
            <person name="Xu J."/>
            <person name="St-Pierre B."/>
            <person name="Chen S."/>
            <person name="Sun C."/>
        </authorList>
    </citation>
    <scope>NUCLEOTIDE SEQUENCE [LARGE SCALE GENOMIC DNA]</scope>
</reference>
<sequence length="641" mass="70352">MACGNERPGNCTADNDAAEVEVELEAMRKEDFSWHPCTVSPCSTGVGLMVEYSNDKSDPDDIILSTEEAVARLRIRSAPLEGVACSIVQPGDRVLARRNRMNLFFDAEVIEVVRVRHSKRIHCRCTFTVKWIHNGLEGETEIIPSSGLMKMSTESIHLHPTIFAFFNTLLTSSCFDVSPLRAVAEGMDCEMDIDELEKQIEQISNSADACRMKITKVLSGEVDVDERSQCNLIPASEVCDTYIHLPPSQNSITGSTGGAQLTRPVETEFKHPPPHSWFTEEASVEGRSRCNPIAACAALASLMSKSSENTPTMSFISNSSKINDENFLGTESGTVTSISTVKELFPSKKLFKDPETLNASSVALNWESKNKESSQEVASCVGNHVRSTKKMCLAARSSSAMNRSPFENVEMPVTNARRLTRSVIRAIKEKQTVETKNVTEEILCSTFEQNLSVQKMDTLPDMEMVASVIDKESGLTISVKSKTQMDSKGICENNGSVMRSNGVGIQGLNNSRRLTRSAVKGKSKDSNGELPKGLEECSYPGHSKSDLEGNITSEREVPEMEKTISTSPVHETCPNPSIAEAYEKVQLSASIKTTRKTEGNATDNVSLKQGVKRKSSASKNQELRSSPRLRSLPRTLSQTRS</sequence>
<evidence type="ECO:0000313" key="1">
    <source>
        <dbReference type="EMBL" id="KAI5682318.1"/>
    </source>
</evidence>
<evidence type="ECO:0000313" key="2">
    <source>
        <dbReference type="Proteomes" id="UP001060085"/>
    </source>
</evidence>
<comment type="caution">
    <text evidence="1">The sequence shown here is derived from an EMBL/GenBank/DDBJ whole genome shotgun (WGS) entry which is preliminary data.</text>
</comment>
<keyword evidence="2" id="KW-1185">Reference proteome</keyword>
<name>A0ACC0CC28_CATRO</name>
<accession>A0ACC0CC28</accession>
<gene>
    <name evidence="1" type="ORF">M9H77_03546</name>
</gene>